<dbReference type="CDD" id="cd00093">
    <property type="entry name" value="HTH_XRE"/>
    <property type="match status" value="1"/>
</dbReference>
<dbReference type="AlphaFoldDB" id="A0AAU8JHA4"/>
<dbReference type="Gene3D" id="1.10.260.40">
    <property type="entry name" value="lambda repressor-like DNA-binding domains"/>
    <property type="match status" value="1"/>
</dbReference>
<dbReference type="EMBL" id="CP159837">
    <property type="protein sequence ID" value="XCM38594.1"/>
    <property type="molecule type" value="Genomic_DNA"/>
</dbReference>
<dbReference type="Pfam" id="PF01381">
    <property type="entry name" value="HTH_3"/>
    <property type="match status" value="1"/>
</dbReference>
<dbReference type="InterPro" id="IPR010982">
    <property type="entry name" value="Lambda_DNA-bd_dom_sf"/>
</dbReference>
<dbReference type="InterPro" id="IPR001387">
    <property type="entry name" value="Cro/C1-type_HTH"/>
</dbReference>
<dbReference type="GO" id="GO:0003677">
    <property type="term" value="F:DNA binding"/>
    <property type="evidence" value="ECO:0007669"/>
    <property type="project" value="InterPro"/>
</dbReference>
<evidence type="ECO:0000259" key="1">
    <source>
        <dbReference type="PROSITE" id="PS50943"/>
    </source>
</evidence>
<feature type="domain" description="HTH cro/C1-type" evidence="1">
    <location>
        <begin position="9"/>
        <end position="65"/>
    </location>
</feature>
<dbReference type="SUPFAM" id="SSF47413">
    <property type="entry name" value="lambda repressor-like DNA-binding domains"/>
    <property type="match status" value="1"/>
</dbReference>
<organism evidence="2">
    <name type="scientific">Planktothricoides raciborskii GIHE-MW2</name>
    <dbReference type="NCBI Taxonomy" id="2792601"/>
    <lineage>
        <taxon>Bacteria</taxon>
        <taxon>Bacillati</taxon>
        <taxon>Cyanobacteriota</taxon>
        <taxon>Cyanophyceae</taxon>
        <taxon>Oscillatoriophycideae</taxon>
        <taxon>Oscillatoriales</taxon>
        <taxon>Oscillatoriaceae</taxon>
        <taxon>Planktothricoides</taxon>
    </lineage>
</organism>
<evidence type="ECO:0000313" key="2">
    <source>
        <dbReference type="EMBL" id="XCM38594.1"/>
    </source>
</evidence>
<dbReference type="SMART" id="SM00530">
    <property type="entry name" value="HTH_XRE"/>
    <property type="match status" value="1"/>
</dbReference>
<dbReference type="RefSeq" id="WP_054469859.1">
    <property type="nucleotide sequence ID" value="NZ_CP159837.1"/>
</dbReference>
<reference evidence="2" key="1">
    <citation type="submission" date="2024-07" db="EMBL/GenBank/DDBJ databases">
        <authorList>
            <person name="Kim Y.J."/>
            <person name="Jeong J.Y."/>
        </authorList>
    </citation>
    <scope>NUCLEOTIDE SEQUENCE</scope>
    <source>
        <strain evidence="2">GIHE-MW2</strain>
    </source>
</reference>
<protein>
    <submittedName>
        <fullName evidence="2">Helix-turn-helix transcriptional regulator</fullName>
    </submittedName>
</protein>
<dbReference type="PROSITE" id="PS50943">
    <property type="entry name" value="HTH_CROC1"/>
    <property type="match status" value="1"/>
</dbReference>
<accession>A0AAU8JHA4</accession>
<proteinExistence type="predicted"/>
<name>A0AAU8JHA4_9CYAN</name>
<gene>
    <name evidence="2" type="ORF">ABWT76_001452</name>
</gene>
<sequence>MEQTFGKLILQARKDNGYSQRDLAKLLGVNFSYLSKLENDRADYAPKEDVIRGLAKHLHLDPEELIVLAGRLPQEYEEFLKQNYKAMPALLRRMQENPEFAQKVFQTVNEGE</sequence>